<gene>
    <name evidence="2" type="ORF">EDC03_2236</name>
</gene>
<sequence>MSGDGTGAPEPGAAPGAADGRRAGHGPSGPAPAAPRAPRDDDDAPVLPRSAGEDSARAWGDDERGDDDERFLRERPPHW</sequence>
<keyword evidence="3" id="KW-1185">Reference proteome</keyword>
<feature type="compositionally biased region" description="Basic and acidic residues" evidence="1">
    <location>
        <begin position="51"/>
        <end position="62"/>
    </location>
</feature>
<proteinExistence type="predicted"/>
<reference evidence="2 3" key="1">
    <citation type="journal article" date="2015" name="Stand. Genomic Sci.">
        <title>Genomic Encyclopedia of Bacterial and Archaeal Type Strains, Phase III: the genomes of soil and plant-associated and newly described type strains.</title>
        <authorList>
            <person name="Whitman W.B."/>
            <person name="Woyke T."/>
            <person name="Klenk H.P."/>
            <person name="Zhou Y."/>
            <person name="Lilburn T.G."/>
            <person name="Beck B.J."/>
            <person name="De Vos P."/>
            <person name="Vandamme P."/>
            <person name="Eisen J.A."/>
            <person name="Garrity G."/>
            <person name="Hugenholtz P."/>
            <person name="Kyrpides N.C."/>
        </authorList>
    </citation>
    <scope>NUCLEOTIDE SEQUENCE [LARGE SCALE GENOMIC DNA]</scope>
    <source>
        <strain evidence="2 3">CECT 7306</strain>
    </source>
</reference>
<dbReference type="EMBL" id="RJKN01000005">
    <property type="protein sequence ID" value="ROP42946.1"/>
    <property type="molecule type" value="Genomic_DNA"/>
</dbReference>
<organism evidence="2 3">
    <name type="scientific">Pseudokineococcus lusitanus</name>
    <dbReference type="NCBI Taxonomy" id="763993"/>
    <lineage>
        <taxon>Bacteria</taxon>
        <taxon>Bacillati</taxon>
        <taxon>Actinomycetota</taxon>
        <taxon>Actinomycetes</taxon>
        <taxon>Kineosporiales</taxon>
        <taxon>Kineosporiaceae</taxon>
        <taxon>Pseudokineococcus</taxon>
    </lineage>
</organism>
<name>A0A3N1HKG0_9ACTN</name>
<dbReference type="Proteomes" id="UP000276232">
    <property type="component" value="Unassembled WGS sequence"/>
</dbReference>
<accession>A0A3N1HKG0</accession>
<dbReference type="RefSeq" id="WP_148058063.1">
    <property type="nucleotide sequence ID" value="NZ_RJKN01000005.1"/>
</dbReference>
<comment type="caution">
    <text evidence="2">The sequence shown here is derived from an EMBL/GenBank/DDBJ whole genome shotgun (WGS) entry which is preliminary data.</text>
</comment>
<evidence type="ECO:0000256" key="1">
    <source>
        <dbReference type="SAM" id="MobiDB-lite"/>
    </source>
</evidence>
<feature type="compositionally biased region" description="Low complexity" evidence="1">
    <location>
        <begin position="7"/>
        <end position="18"/>
    </location>
</feature>
<evidence type="ECO:0000313" key="2">
    <source>
        <dbReference type="EMBL" id="ROP42946.1"/>
    </source>
</evidence>
<evidence type="ECO:0000313" key="3">
    <source>
        <dbReference type="Proteomes" id="UP000276232"/>
    </source>
</evidence>
<dbReference type="AlphaFoldDB" id="A0A3N1HKG0"/>
<protein>
    <submittedName>
        <fullName evidence="2">Uncharacterized protein</fullName>
    </submittedName>
</protein>
<feature type="region of interest" description="Disordered" evidence="1">
    <location>
        <begin position="1"/>
        <end position="79"/>
    </location>
</feature>
<feature type="compositionally biased region" description="Basic and acidic residues" evidence="1">
    <location>
        <begin position="70"/>
        <end position="79"/>
    </location>
</feature>
<dbReference type="InParanoid" id="A0A3N1HKG0"/>